<proteinExistence type="predicted"/>
<accession>A0A7J6LEU7</accession>
<name>A0A7J6LEU7_PERCH</name>
<evidence type="ECO:0000313" key="1">
    <source>
        <dbReference type="EMBL" id="KAF4657774.1"/>
    </source>
</evidence>
<dbReference type="Proteomes" id="UP000591131">
    <property type="component" value="Unassembled WGS sequence"/>
</dbReference>
<keyword evidence="2" id="KW-1185">Reference proteome</keyword>
<comment type="caution">
    <text evidence="1">The sequence shown here is derived from an EMBL/GenBank/DDBJ whole genome shotgun (WGS) entry which is preliminary data.</text>
</comment>
<organism evidence="1 2">
    <name type="scientific">Perkinsus chesapeaki</name>
    <name type="common">Clam parasite</name>
    <name type="synonym">Perkinsus andrewsi</name>
    <dbReference type="NCBI Taxonomy" id="330153"/>
    <lineage>
        <taxon>Eukaryota</taxon>
        <taxon>Sar</taxon>
        <taxon>Alveolata</taxon>
        <taxon>Perkinsozoa</taxon>
        <taxon>Perkinsea</taxon>
        <taxon>Perkinsida</taxon>
        <taxon>Perkinsidae</taxon>
        <taxon>Perkinsus</taxon>
    </lineage>
</organism>
<dbReference type="EMBL" id="JAAPAO010000524">
    <property type="protein sequence ID" value="KAF4657774.1"/>
    <property type="molecule type" value="Genomic_DNA"/>
</dbReference>
<gene>
    <name evidence="1" type="ORF">FOL47_008308</name>
</gene>
<reference evidence="1 2" key="1">
    <citation type="submission" date="2020-04" db="EMBL/GenBank/DDBJ databases">
        <title>Perkinsus chesapeaki whole genome sequence.</title>
        <authorList>
            <person name="Bogema D.R."/>
        </authorList>
    </citation>
    <scope>NUCLEOTIDE SEQUENCE [LARGE SCALE GENOMIC DNA]</scope>
    <source>
        <strain evidence="1">ATCC PRA-425</strain>
    </source>
</reference>
<dbReference type="AlphaFoldDB" id="A0A7J6LEU7"/>
<protein>
    <submittedName>
        <fullName evidence="1">Uncharacterized protein</fullName>
    </submittedName>
</protein>
<sequence>MSSPIGNFSLVQGDGYISIEFEEGEATIRLWRPRGTPLTVDFSHLVVFYNGQRKPIPPHGNFNITIKPDIYKELKDDIKDFFNIELLADEFENFIYNDKTPSDVKLYLCGKLRLLLKRPQW</sequence>
<evidence type="ECO:0000313" key="2">
    <source>
        <dbReference type="Proteomes" id="UP000591131"/>
    </source>
</evidence>